<evidence type="ECO:0000259" key="1">
    <source>
        <dbReference type="Pfam" id="PF00271"/>
    </source>
</evidence>
<dbReference type="STRING" id="1076256.A0A2H3ANE1"/>
<dbReference type="AlphaFoldDB" id="A0A2H3ANE1"/>
<reference evidence="3" key="1">
    <citation type="journal article" date="2017" name="Nat. Ecol. Evol.">
        <title>Genome expansion and lineage-specific genetic innovations in the forest pathogenic fungi Armillaria.</title>
        <authorList>
            <person name="Sipos G."/>
            <person name="Prasanna A.N."/>
            <person name="Walter M.C."/>
            <person name="O'Connor E."/>
            <person name="Balint B."/>
            <person name="Krizsan K."/>
            <person name="Kiss B."/>
            <person name="Hess J."/>
            <person name="Varga T."/>
            <person name="Slot J."/>
            <person name="Riley R."/>
            <person name="Boka B."/>
            <person name="Rigling D."/>
            <person name="Barry K."/>
            <person name="Lee J."/>
            <person name="Mihaltcheva S."/>
            <person name="LaButti K."/>
            <person name="Lipzen A."/>
            <person name="Waldron R."/>
            <person name="Moloney N.M."/>
            <person name="Sperisen C."/>
            <person name="Kredics L."/>
            <person name="Vagvoelgyi C."/>
            <person name="Patrignani A."/>
            <person name="Fitzpatrick D."/>
            <person name="Nagy I."/>
            <person name="Doyle S."/>
            <person name="Anderson J.B."/>
            <person name="Grigoriev I.V."/>
            <person name="Gueldener U."/>
            <person name="Muensterkoetter M."/>
            <person name="Nagy L.G."/>
        </authorList>
    </citation>
    <scope>NUCLEOTIDE SEQUENCE [LARGE SCALE GENOMIC DNA]</scope>
    <source>
        <strain evidence="3">28-4</strain>
    </source>
</reference>
<feature type="non-terminal residue" evidence="2">
    <location>
        <position position="132"/>
    </location>
</feature>
<dbReference type="Pfam" id="PF00271">
    <property type="entry name" value="Helicase_C"/>
    <property type="match status" value="1"/>
</dbReference>
<feature type="domain" description="Helicase C-terminal" evidence="1">
    <location>
        <begin position="4"/>
        <end position="45"/>
    </location>
</feature>
<gene>
    <name evidence="2" type="ORF">ARMSODRAFT_1026635</name>
</gene>
<dbReference type="EMBL" id="KZ293488">
    <property type="protein sequence ID" value="PBK60355.1"/>
    <property type="molecule type" value="Genomic_DNA"/>
</dbReference>
<organism evidence="2 3">
    <name type="scientific">Armillaria solidipes</name>
    <dbReference type="NCBI Taxonomy" id="1076256"/>
    <lineage>
        <taxon>Eukaryota</taxon>
        <taxon>Fungi</taxon>
        <taxon>Dikarya</taxon>
        <taxon>Basidiomycota</taxon>
        <taxon>Agaricomycotina</taxon>
        <taxon>Agaricomycetes</taxon>
        <taxon>Agaricomycetidae</taxon>
        <taxon>Agaricales</taxon>
        <taxon>Marasmiineae</taxon>
        <taxon>Physalacriaceae</taxon>
        <taxon>Armillaria</taxon>
    </lineage>
</organism>
<keyword evidence="3" id="KW-1185">Reference proteome</keyword>
<evidence type="ECO:0000313" key="2">
    <source>
        <dbReference type="EMBL" id="PBK60355.1"/>
    </source>
</evidence>
<proteinExistence type="predicted"/>
<dbReference type="CDD" id="cd18785">
    <property type="entry name" value="SF2_C"/>
    <property type="match status" value="1"/>
</dbReference>
<sequence>MILIQVLITTDALKVGNDIPNAADVIILNPKDPNDIKQKEGRSGRRPGLVSNPGPWCIVYVTDAMLKRAKVLDGCNSQGGQKGRSKRENACMDDDQGTMTVEMAHLLLAPCYLDEFDIQYENPIEDPPCTCE</sequence>
<accession>A0A2H3ANE1</accession>
<name>A0A2H3ANE1_9AGAR</name>
<dbReference type="Gene3D" id="3.40.50.300">
    <property type="entry name" value="P-loop containing nucleotide triphosphate hydrolases"/>
    <property type="match status" value="1"/>
</dbReference>
<protein>
    <recommendedName>
        <fullName evidence="1">Helicase C-terminal domain-containing protein</fullName>
    </recommendedName>
</protein>
<dbReference type="Proteomes" id="UP000218334">
    <property type="component" value="Unassembled WGS sequence"/>
</dbReference>
<evidence type="ECO:0000313" key="3">
    <source>
        <dbReference type="Proteomes" id="UP000218334"/>
    </source>
</evidence>
<dbReference type="SUPFAM" id="SSF52540">
    <property type="entry name" value="P-loop containing nucleoside triphosphate hydrolases"/>
    <property type="match status" value="1"/>
</dbReference>
<dbReference type="InterPro" id="IPR027417">
    <property type="entry name" value="P-loop_NTPase"/>
</dbReference>
<dbReference type="InterPro" id="IPR001650">
    <property type="entry name" value="Helicase_C-like"/>
</dbReference>